<proteinExistence type="predicted"/>
<comment type="caution">
    <text evidence="2">The sequence shown here is derived from an EMBL/GenBank/DDBJ whole genome shotgun (WGS) entry which is preliminary data.</text>
</comment>
<organism evidence="2 3">
    <name type="scientific">Nocardia uniformis</name>
    <dbReference type="NCBI Taxonomy" id="53432"/>
    <lineage>
        <taxon>Bacteria</taxon>
        <taxon>Bacillati</taxon>
        <taxon>Actinomycetota</taxon>
        <taxon>Actinomycetes</taxon>
        <taxon>Mycobacteriales</taxon>
        <taxon>Nocardiaceae</taxon>
        <taxon>Nocardia</taxon>
    </lineage>
</organism>
<sequence>MANTYCASPPPAPTDRLADFTATTSQGPPSLRQSSTASGSTAAVRLV</sequence>
<gene>
    <name evidence="2" type="ORF">HLB23_16225</name>
</gene>
<keyword evidence="3" id="KW-1185">Reference proteome</keyword>
<reference evidence="2 3" key="1">
    <citation type="submission" date="2020-05" db="EMBL/GenBank/DDBJ databases">
        <title>MicrobeNet Type strains.</title>
        <authorList>
            <person name="Nicholson A.C."/>
        </authorList>
    </citation>
    <scope>NUCLEOTIDE SEQUENCE [LARGE SCALE GENOMIC DNA]</scope>
    <source>
        <strain evidence="2 3">JCM 3224</strain>
    </source>
</reference>
<evidence type="ECO:0000313" key="3">
    <source>
        <dbReference type="Proteomes" id="UP000586827"/>
    </source>
</evidence>
<name>A0A849BXZ2_9NOCA</name>
<accession>A0A849BXZ2</accession>
<dbReference type="Proteomes" id="UP000586827">
    <property type="component" value="Unassembled WGS sequence"/>
</dbReference>
<feature type="region of interest" description="Disordered" evidence="1">
    <location>
        <begin position="1"/>
        <end position="47"/>
    </location>
</feature>
<dbReference type="AlphaFoldDB" id="A0A849BXZ2"/>
<evidence type="ECO:0000313" key="2">
    <source>
        <dbReference type="EMBL" id="NNH71392.1"/>
    </source>
</evidence>
<dbReference type="RefSeq" id="WP_157552198.1">
    <property type="nucleotide sequence ID" value="NZ_JABELX010000005.1"/>
</dbReference>
<evidence type="ECO:0000256" key="1">
    <source>
        <dbReference type="SAM" id="MobiDB-lite"/>
    </source>
</evidence>
<feature type="compositionally biased region" description="Polar residues" evidence="1">
    <location>
        <begin position="21"/>
        <end position="41"/>
    </location>
</feature>
<dbReference type="EMBL" id="JABELX010000005">
    <property type="protein sequence ID" value="NNH71392.1"/>
    <property type="molecule type" value="Genomic_DNA"/>
</dbReference>
<protein>
    <submittedName>
        <fullName evidence="2">Uncharacterized protein</fullName>
    </submittedName>
</protein>